<dbReference type="Proteomes" id="UP000184536">
    <property type="component" value="Unassembled WGS sequence"/>
</dbReference>
<dbReference type="STRING" id="1121919.SAMN02745975_00251"/>
<dbReference type="RefSeq" id="WP_110939555.1">
    <property type="nucleotide sequence ID" value="NZ_FQZV01000004.1"/>
</dbReference>
<dbReference type="EMBL" id="FQZV01000004">
    <property type="protein sequence ID" value="SHI61688.1"/>
    <property type="molecule type" value="Genomic_DNA"/>
</dbReference>
<evidence type="ECO:0000313" key="2">
    <source>
        <dbReference type="Proteomes" id="UP000184536"/>
    </source>
</evidence>
<organism evidence="1 2">
    <name type="scientific">Geosporobacter subterraneus DSM 17957</name>
    <dbReference type="NCBI Taxonomy" id="1121919"/>
    <lineage>
        <taxon>Bacteria</taxon>
        <taxon>Bacillati</taxon>
        <taxon>Bacillota</taxon>
        <taxon>Clostridia</taxon>
        <taxon>Peptostreptococcales</taxon>
        <taxon>Thermotaleaceae</taxon>
        <taxon>Geosporobacter</taxon>
    </lineage>
</organism>
<reference evidence="2" key="1">
    <citation type="submission" date="2016-11" db="EMBL/GenBank/DDBJ databases">
        <authorList>
            <person name="Varghese N."/>
            <person name="Submissions S."/>
        </authorList>
    </citation>
    <scope>NUCLEOTIDE SEQUENCE [LARGE SCALE GENOMIC DNA]</scope>
    <source>
        <strain evidence="2">DSM 17957</strain>
    </source>
</reference>
<accession>A0A1M6CLV0</accession>
<gene>
    <name evidence="1" type="ORF">SAMN02745975_00251</name>
</gene>
<proteinExistence type="predicted"/>
<dbReference type="AlphaFoldDB" id="A0A1M6CLV0"/>
<sequence>MENITEIFEAGISCLVPVYQPGDGNATKLITDQGICYFDKRAIKTVVRLLCKHYTIHMESCREKYGTIIHRQLGVPLPIHSQLLLIPVKMRKPMFGKDGAYGYVNLYSIKNLEEKDGYGWISLHSGIKIPSLHKMQTLRQQINQAKLVAGNIPTVQSGEAVRETLDIFYETCEHPATKADIAILKREILELKRVLKRGTLAYNNERIKMNNE</sequence>
<dbReference type="OrthoDB" id="2374476at2"/>
<evidence type="ECO:0000313" key="1">
    <source>
        <dbReference type="EMBL" id="SHI61688.1"/>
    </source>
</evidence>
<name>A0A1M6CLV0_9FIRM</name>
<protein>
    <recommendedName>
        <fullName evidence="3">ComK protein</fullName>
    </recommendedName>
</protein>
<evidence type="ECO:0008006" key="3">
    <source>
        <dbReference type="Google" id="ProtNLM"/>
    </source>
</evidence>
<keyword evidence="2" id="KW-1185">Reference proteome</keyword>